<evidence type="ECO:0000313" key="2">
    <source>
        <dbReference type="Proteomes" id="UP000221202"/>
    </source>
</evidence>
<dbReference type="GeneID" id="60323219"/>
<name>A0A222ZNK6_9CAUD</name>
<protein>
    <submittedName>
        <fullName evidence="1">Uncharacterized protein</fullName>
    </submittedName>
</protein>
<evidence type="ECO:0000313" key="1">
    <source>
        <dbReference type="EMBL" id="ASR85610.1"/>
    </source>
</evidence>
<dbReference type="EMBL" id="MF324915">
    <property type="protein sequence ID" value="ASR85610.1"/>
    <property type="molecule type" value="Genomic_DNA"/>
</dbReference>
<dbReference type="Proteomes" id="UP000221202">
    <property type="component" value="Segment"/>
</dbReference>
<dbReference type="KEGG" id="vg:60323219"/>
<keyword evidence="2" id="KW-1185">Reference proteome</keyword>
<accession>A0A222ZNK6</accession>
<dbReference type="InterPro" id="IPR007040">
    <property type="entry name" value="Ribosome_modulation_factor"/>
</dbReference>
<organism evidence="1 2">
    <name type="scientific">Mycobacterium phage Amgine</name>
    <dbReference type="NCBI Taxonomy" id="2015817"/>
    <lineage>
        <taxon>Viruses</taxon>
        <taxon>Duplodnaviria</taxon>
        <taxon>Heunggongvirae</taxon>
        <taxon>Uroviricota</taxon>
        <taxon>Caudoviricetes</taxon>
        <taxon>Weiservirinae</taxon>
        <taxon>Amginevirus</taxon>
        <taxon>Amginevirus amgine</taxon>
    </lineage>
</organism>
<proteinExistence type="predicted"/>
<gene>
    <name evidence="1" type="primary">9</name>
    <name evidence="1" type="ORF">SEA_AMGINE_9</name>
</gene>
<dbReference type="RefSeq" id="YP_009951777.1">
    <property type="nucleotide sequence ID" value="NC_051605.1"/>
</dbReference>
<dbReference type="Pfam" id="PF04957">
    <property type="entry name" value="RMF"/>
    <property type="match status" value="1"/>
</dbReference>
<reference evidence="1 2" key="1">
    <citation type="submission" date="2017-06" db="EMBL/GenBank/DDBJ databases">
        <authorList>
            <person name="Chamberlain C."/>
            <person name="Harders C."/>
            <person name="Smith S."/>
            <person name="Stukey J."/>
            <person name="Best A."/>
            <person name="Garlena R.A."/>
            <person name="Russell D.A."/>
            <person name="Pope W.H."/>
            <person name="Jacobs-Sera D."/>
            <person name="Hendrix R.W."/>
            <person name="Hatfull G.F."/>
        </authorList>
    </citation>
    <scope>NUCLEOTIDE SEQUENCE [LARGE SCALE GENOMIC DNA]</scope>
</reference>
<sequence length="60" mass="6580">MTNKEAWIAARAEGRAASPGDANPYAGTGIRADMWRLGYRSMLLDRLVNSPARRAFLVGE</sequence>